<dbReference type="Gene3D" id="1.10.340.70">
    <property type="match status" value="1"/>
</dbReference>
<dbReference type="InParanoid" id="A0A6L2PLE7"/>
<feature type="domain" description="Integrase catalytic" evidence="8">
    <location>
        <begin position="261"/>
        <end position="419"/>
    </location>
</feature>
<dbReference type="AlphaFoldDB" id="A0A6L2PLE7"/>
<evidence type="ECO:0000259" key="8">
    <source>
        <dbReference type="PROSITE" id="PS50994"/>
    </source>
</evidence>
<dbReference type="GO" id="GO:0004519">
    <property type="term" value="F:endonuclease activity"/>
    <property type="evidence" value="ECO:0007669"/>
    <property type="project" value="UniProtKB-KW"/>
</dbReference>
<keyword evidence="6" id="KW-0378">Hydrolase</keyword>
<dbReference type="Pfam" id="PF00665">
    <property type="entry name" value="rve"/>
    <property type="match status" value="1"/>
</dbReference>
<comment type="caution">
    <text evidence="9">The sequence shown here is derived from an EMBL/GenBank/DDBJ whole genome shotgun (WGS) entry which is preliminary data.</text>
</comment>
<evidence type="ECO:0000256" key="3">
    <source>
        <dbReference type="ARBA" id="ARBA00022695"/>
    </source>
</evidence>
<keyword evidence="3" id="KW-0548">Nucleotidyltransferase</keyword>
<dbReference type="InterPro" id="IPR036397">
    <property type="entry name" value="RNaseH_sf"/>
</dbReference>
<accession>A0A6L2PLE7</accession>
<dbReference type="CDD" id="cd09274">
    <property type="entry name" value="RNase_HI_RT_Ty3"/>
    <property type="match status" value="1"/>
</dbReference>
<keyword evidence="7" id="KW-0695">RNA-directed DNA polymerase</keyword>
<dbReference type="GO" id="GO:0015074">
    <property type="term" value="P:DNA integration"/>
    <property type="evidence" value="ECO:0007669"/>
    <property type="project" value="InterPro"/>
</dbReference>
<dbReference type="InterPro" id="IPR041588">
    <property type="entry name" value="Integrase_H2C2"/>
</dbReference>
<evidence type="ECO:0000256" key="2">
    <source>
        <dbReference type="ARBA" id="ARBA00022679"/>
    </source>
</evidence>
<dbReference type="GO" id="GO:0003676">
    <property type="term" value="F:nucleic acid binding"/>
    <property type="evidence" value="ECO:0007669"/>
    <property type="project" value="InterPro"/>
</dbReference>
<evidence type="ECO:0000313" key="11">
    <source>
        <dbReference type="Proteomes" id="UP000502823"/>
    </source>
</evidence>
<evidence type="ECO:0000256" key="6">
    <source>
        <dbReference type="ARBA" id="ARBA00022801"/>
    </source>
</evidence>
<evidence type="ECO:0000256" key="4">
    <source>
        <dbReference type="ARBA" id="ARBA00022722"/>
    </source>
</evidence>
<dbReference type="InterPro" id="IPR043502">
    <property type="entry name" value="DNA/RNA_pol_sf"/>
</dbReference>
<dbReference type="OrthoDB" id="8195151at2759"/>
<dbReference type="PANTHER" id="PTHR37984:SF5">
    <property type="entry name" value="PROTEIN NYNRIN-LIKE"/>
    <property type="match status" value="1"/>
</dbReference>
<protein>
    <recommendedName>
        <fullName evidence="1">RNA-directed DNA polymerase</fullName>
        <ecNumber evidence="1">2.7.7.49</ecNumber>
    </recommendedName>
</protein>
<gene>
    <name evidence="10" type="ORF">Cfor_08214</name>
    <name evidence="9" type="ORF">Cfor_08429</name>
</gene>
<dbReference type="InterPro" id="IPR012337">
    <property type="entry name" value="RNaseH-like_sf"/>
</dbReference>
<name>A0A6L2PLE7_COPFO</name>
<evidence type="ECO:0000313" key="10">
    <source>
        <dbReference type="EMBL" id="GFG41083.1"/>
    </source>
</evidence>
<organism evidence="9 11">
    <name type="scientific">Coptotermes formosanus</name>
    <name type="common">Formosan subterranean termite</name>
    <dbReference type="NCBI Taxonomy" id="36987"/>
    <lineage>
        <taxon>Eukaryota</taxon>
        <taxon>Metazoa</taxon>
        <taxon>Ecdysozoa</taxon>
        <taxon>Arthropoda</taxon>
        <taxon>Hexapoda</taxon>
        <taxon>Insecta</taxon>
        <taxon>Pterygota</taxon>
        <taxon>Neoptera</taxon>
        <taxon>Polyneoptera</taxon>
        <taxon>Dictyoptera</taxon>
        <taxon>Blattodea</taxon>
        <taxon>Blattoidea</taxon>
        <taxon>Termitoidae</taxon>
        <taxon>Rhinotermitidae</taxon>
        <taxon>Coptotermes</taxon>
    </lineage>
</organism>
<evidence type="ECO:0000313" key="9">
    <source>
        <dbReference type="EMBL" id="GFG33164.1"/>
    </source>
</evidence>
<dbReference type="GO" id="GO:0003964">
    <property type="term" value="F:RNA-directed DNA polymerase activity"/>
    <property type="evidence" value="ECO:0007669"/>
    <property type="project" value="UniProtKB-KW"/>
</dbReference>
<dbReference type="EMBL" id="BLKM01011414">
    <property type="protein sequence ID" value="GFG33164.1"/>
    <property type="molecule type" value="Genomic_DNA"/>
</dbReference>
<dbReference type="Pfam" id="PF17921">
    <property type="entry name" value="Integrase_H2C2"/>
    <property type="match status" value="1"/>
</dbReference>
<dbReference type="Gene3D" id="3.30.420.10">
    <property type="entry name" value="Ribonuclease H-like superfamily/Ribonuclease H"/>
    <property type="match status" value="1"/>
</dbReference>
<dbReference type="InterPro" id="IPR041373">
    <property type="entry name" value="RT_RNaseH"/>
</dbReference>
<dbReference type="Proteomes" id="UP000502823">
    <property type="component" value="Unassembled WGS sequence"/>
</dbReference>
<dbReference type="GO" id="GO:0042575">
    <property type="term" value="C:DNA polymerase complex"/>
    <property type="evidence" value="ECO:0007669"/>
    <property type="project" value="UniProtKB-ARBA"/>
</dbReference>
<evidence type="ECO:0000256" key="7">
    <source>
        <dbReference type="ARBA" id="ARBA00022918"/>
    </source>
</evidence>
<keyword evidence="2" id="KW-0808">Transferase</keyword>
<evidence type="ECO:0000256" key="5">
    <source>
        <dbReference type="ARBA" id="ARBA00022759"/>
    </source>
</evidence>
<dbReference type="EMBL" id="BLKM01003158">
    <property type="protein sequence ID" value="GFG41083.1"/>
    <property type="molecule type" value="Genomic_DNA"/>
</dbReference>
<keyword evidence="4" id="KW-0540">Nuclease</keyword>
<reference evidence="9" key="1">
    <citation type="journal article" date="2020" name="J. Asia-Pac. Entomol.">
        <title>Draft genome sequence of the termite, Coptotermes formosanus: Genetic insights into the pyruvate dehydrogenase complex of the termite.</title>
        <authorList>
            <person name="Itakura S."/>
            <person name="Yosikawa Y."/>
            <person name="Togami Y."/>
            <person name="Umezawa K."/>
        </authorList>
    </citation>
    <scope>NUCLEOTIDE SEQUENCE</scope>
    <source>
        <tissue evidence="9">Head</tissue>
    </source>
</reference>
<dbReference type="InterPro" id="IPR050951">
    <property type="entry name" value="Retrovirus_Pol_polyprotein"/>
</dbReference>
<dbReference type="SUPFAM" id="SSF53098">
    <property type="entry name" value="Ribonuclease H-like"/>
    <property type="match status" value="1"/>
</dbReference>
<dbReference type="Pfam" id="PF17917">
    <property type="entry name" value="RT_RNaseH"/>
    <property type="match status" value="1"/>
</dbReference>
<dbReference type="SUPFAM" id="SSF56672">
    <property type="entry name" value="DNA/RNA polymerases"/>
    <property type="match status" value="1"/>
</dbReference>
<dbReference type="PANTHER" id="PTHR37984">
    <property type="entry name" value="PROTEIN CBG26694"/>
    <property type="match status" value="1"/>
</dbReference>
<dbReference type="PROSITE" id="PS50994">
    <property type="entry name" value="INTEGRASE"/>
    <property type="match status" value="1"/>
</dbReference>
<dbReference type="GO" id="GO:0016787">
    <property type="term" value="F:hydrolase activity"/>
    <property type="evidence" value="ECO:0007669"/>
    <property type="project" value="UniProtKB-KW"/>
</dbReference>
<keyword evidence="11" id="KW-1185">Reference proteome</keyword>
<sequence length="541" mass="62520">MQNDQAGNTNIVSTASRVLTQTEQRYTTCELELLAIVFALHRFRRYIYGHKVILNTDNKALTFLQKCVVTSNRVARWVMEIEQYDVEIRHIRGVDNGLADLFSRNPAQLSATEISKLKNPDQNMVQSIQLGIDDSVKRELKKLATLQDTDPRIQSIKESLQSHSTGGTKHILNNGVLYCKGDREGLIWKAMLPECLERKVMRFVHTSLGHLGNDKCYAEIHHVFHLKNFARKLRKFIATCDVCQRTKHLNRAYNVEENHHLPKRPGELCAVDIYGSLPTSRGNVRYIFVCYDVFSKYVKLYPLKSATTKACLNKLQNHYFVNVVKPRMILSDNGSQFRSPLWQTKLEENDVTTRFSPIRHPQSNPSERVMRELSKFFRIYCHNNHKRWAELIPHIEEWLNKTVASSTGYSPVELMFGDKRPGIFEKLLPQLKENMAGTEALEAKLERAFARIRRKAAERDRRGKKGNTNWNPCVNDRVLVRSQNQSDAVNGVIDKFMHLYAGPYTTNRILPHSTYELVDDQGKLRGEFNKKQLRPYKTEGC</sequence>
<dbReference type="InterPro" id="IPR001584">
    <property type="entry name" value="Integrase_cat-core"/>
</dbReference>
<proteinExistence type="predicted"/>
<dbReference type="EC" id="2.7.7.49" evidence="1"/>
<evidence type="ECO:0000256" key="1">
    <source>
        <dbReference type="ARBA" id="ARBA00012493"/>
    </source>
</evidence>
<reference evidence="11" key="2">
    <citation type="submission" date="2020-01" db="EMBL/GenBank/DDBJ databases">
        <title>Draft genome sequence of the Termite Coptotermes fromosanus.</title>
        <authorList>
            <person name="Itakura S."/>
            <person name="Yosikawa Y."/>
            <person name="Umezawa K."/>
        </authorList>
    </citation>
    <scope>NUCLEOTIDE SEQUENCE [LARGE SCALE GENOMIC DNA]</scope>
</reference>
<keyword evidence="5" id="KW-0255">Endonuclease</keyword>